<dbReference type="Proteomes" id="UP000789702">
    <property type="component" value="Unassembled WGS sequence"/>
</dbReference>
<protein>
    <submittedName>
        <fullName evidence="1">10329_t:CDS:1</fullName>
    </submittedName>
</protein>
<sequence length="148" mass="16686">MQMMESRNNFENNYGSMNFCRNSSSSKFSLSSVSEKLPNNSDDDLKQQTNPNMYIMSSDYQDQTSLQFHQPQPNVTPNSSAQWNNSPFFINDEIYGFVNTQHNMPDVSQITANSSETNGNVIDNLAELYSPAIITNSDRNSSNSDDTL</sequence>
<name>A0ACA9NXT3_9GLOM</name>
<gene>
    <name evidence="1" type="ORF">DHETER_LOCUS10501</name>
</gene>
<proteinExistence type="predicted"/>
<dbReference type="EMBL" id="CAJVPU010020755">
    <property type="protein sequence ID" value="CAG8678094.1"/>
    <property type="molecule type" value="Genomic_DNA"/>
</dbReference>
<evidence type="ECO:0000313" key="2">
    <source>
        <dbReference type="Proteomes" id="UP000789702"/>
    </source>
</evidence>
<comment type="caution">
    <text evidence="1">The sequence shown here is derived from an EMBL/GenBank/DDBJ whole genome shotgun (WGS) entry which is preliminary data.</text>
</comment>
<organism evidence="1 2">
    <name type="scientific">Dentiscutata heterogama</name>
    <dbReference type="NCBI Taxonomy" id="1316150"/>
    <lineage>
        <taxon>Eukaryota</taxon>
        <taxon>Fungi</taxon>
        <taxon>Fungi incertae sedis</taxon>
        <taxon>Mucoromycota</taxon>
        <taxon>Glomeromycotina</taxon>
        <taxon>Glomeromycetes</taxon>
        <taxon>Diversisporales</taxon>
        <taxon>Gigasporaceae</taxon>
        <taxon>Dentiscutata</taxon>
    </lineage>
</organism>
<keyword evidence="2" id="KW-1185">Reference proteome</keyword>
<reference evidence="1" key="1">
    <citation type="submission" date="2021-06" db="EMBL/GenBank/DDBJ databases">
        <authorList>
            <person name="Kallberg Y."/>
            <person name="Tangrot J."/>
            <person name="Rosling A."/>
        </authorList>
    </citation>
    <scope>NUCLEOTIDE SEQUENCE</scope>
    <source>
        <strain evidence="1">IL203A</strain>
    </source>
</reference>
<accession>A0ACA9NXT3</accession>
<evidence type="ECO:0000313" key="1">
    <source>
        <dbReference type="EMBL" id="CAG8678094.1"/>
    </source>
</evidence>